<dbReference type="NCBIfam" id="TIGR01032">
    <property type="entry name" value="rplT_bact"/>
    <property type="match status" value="1"/>
</dbReference>
<evidence type="ECO:0000256" key="4">
    <source>
        <dbReference type="ARBA" id="ARBA00022980"/>
    </source>
</evidence>
<evidence type="ECO:0000256" key="5">
    <source>
        <dbReference type="ARBA" id="ARBA00023274"/>
    </source>
</evidence>
<name>A0A4R8VA92_9MICO</name>
<evidence type="ECO:0000256" key="2">
    <source>
        <dbReference type="ARBA" id="ARBA00022730"/>
    </source>
</evidence>
<dbReference type="InterPro" id="IPR049946">
    <property type="entry name" value="RIBOSOMAL_L20_CS"/>
</dbReference>
<dbReference type="GO" id="GO:0000027">
    <property type="term" value="P:ribosomal large subunit assembly"/>
    <property type="evidence" value="ECO:0007669"/>
    <property type="project" value="UniProtKB-UniRule"/>
</dbReference>
<evidence type="ECO:0000256" key="6">
    <source>
        <dbReference type="ARBA" id="ARBA00024775"/>
    </source>
</evidence>
<comment type="similarity">
    <text evidence="1 8 9">Belongs to the bacterial ribosomal protein bL20 family.</text>
</comment>
<gene>
    <name evidence="8 10" type="primary">rplT</name>
    <name evidence="10" type="ORF">E3N84_02335</name>
</gene>
<comment type="caution">
    <text evidence="10">The sequence shown here is derived from an EMBL/GenBank/DDBJ whole genome shotgun (WGS) entry which is preliminary data.</text>
</comment>
<dbReference type="InterPro" id="IPR035566">
    <property type="entry name" value="Ribosomal_protein_bL20_C"/>
</dbReference>
<dbReference type="AlphaFoldDB" id="A0A4R8VA92"/>
<dbReference type="RefSeq" id="WP_104094881.1">
    <property type="nucleotide sequence ID" value="NZ_JACHBP010000001.1"/>
</dbReference>
<dbReference type="GO" id="GO:0005840">
    <property type="term" value="C:ribosome"/>
    <property type="evidence" value="ECO:0007669"/>
    <property type="project" value="UniProtKB-KW"/>
</dbReference>
<keyword evidence="3 8" id="KW-0694">RNA-binding</keyword>
<dbReference type="CDD" id="cd07026">
    <property type="entry name" value="Ribosomal_L20"/>
    <property type="match status" value="1"/>
</dbReference>
<keyword evidence="5 8" id="KW-0687">Ribonucleoprotein</keyword>
<dbReference type="Gene3D" id="6.10.160.10">
    <property type="match status" value="1"/>
</dbReference>
<evidence type="ECO:0000256" key="9">
    <source>
        <dbReference type="RuleBase" id="RU000560"/>
    </source>
</evidence>
<dbReference type="PRINTS" id="PR00062">
    <property type="entry name" value="RIBOSOMALL20"/>
</dbReference>
<dbReference type="Proteomes" id="UP000298488">
    <property type="component" value="Unassembled WGS sequence"/>
</dbReference>
<dbReference type="FunFam" id="1.10.1900.20:FF:000001">
    <property type="entry name" value="50S ribosomal protein L20"/>
    <property type="match status" value="1"/>
</dbReference>
<keyword evidence="4 8" id="KW-0689">Ribosomal protein</keyword>
<dbReference type="GO" id="GO:0019843">
    <property type="term" value="F:rRNA binding"/>
    <property type="evidence" value="ECO:0007669"/>
    <property type="project" value="UniProtKB-UniRule"/>
</dbReference>
<protein>
    <recommendedName>
        <fullName evidence="7 8">Large ribosomal subunit protein bL20</fullName>
    </recommendedName>
</protein>
<dbReference type="GO" id="GO:0003735">
    <property type="term" value="F:structural constituent of ribosome"/>
    <property type="evidence" value="ECO:0007669"/>
    <property type="project" value="InterPro"/>
</dbReference>
<dbReference type="Gene3D" id="1.10.1900.20">
    <property type="entry name" value="Ribosomal protein L20"/>
    <property type="match status" value="1"/>
</dbReference>
<dbReference type="Pfam" id="PF00453">
    <property type="entry name" value="Ribosomal_L20"/>
    <property type="match status" value="1"/>
</dbReference>
<proteinExistence type="inferred from homology"/>
<evidence type="ECO:0000313" key="11">
    <source>
        <dbReference type="Proteomes" id="UP000298488"/>
    </source>
</evidence>
<dbReference type="SUPFAM" id="SSF74731">
    <property type="entry name" value="Ribosomal protein L20"/>
    <property type="match status" value="1"/>
</dbReference>
<evidence type="ECO:0000256" key="8">
    <source>
        <dbReference type="HAMAP-Rule" id="MF_00382"/>
    </source>
</evidence>
<dbReference type="PANTHER" id="PTHR10986">
    <property type="entry name" value="39S RIBOSOMAL PROTEIN L20"/>
    <property type="match status" value="1"/>
</dbReference>
<keyword evidence="2 8" id="KW-0699">rRNA-binding</keyword>
<dbReference type="PROSITE" id="PS00937">
    <property type="entry name" value="RIBOSOMAL_L20"/>
    <property type="match status" value="1"/>
</dbReference>
<dbReference type="OrthoDB" id="9808966at2"/>
<sequence length="130" mass="14771">MARVKRAVNAHKKRRVILERASGYRGQRSRLYRKAKEQVTHSLVYAYRDRRARKGDFRRLWIQRINAAARENGMTYNRLIQGLNLAGVEVDRRILAELAVNEPATFASIVATAKAALPKDINAPKDKSAA</sequence>
<dbReference type="GO" id="GO:0006412">
    <property type="term" value="P:translation"/>
    <property type="evidence" value="ECO:0007669"/>
    <property type="project" value="InterPro"/>
</dbReference>
<accession>A0A4R8VA92</accession>
<evidence type="ECO:0000256" key="7">
    <source>
        <dbReference type="ARBA" id="ARBA00035172"/>
    </source>
</evidence>
<dbReference type="InterPro" id="IPR005813">
    <property type="entry name" value="Ribosomal_bL20"/>
</dbReference>
<reference evidence="10 11" key="1">
    <citation type="submission" date="2019-03" db="EMBL/GenBank/DDBJ databases">
        <title>Genomics of glacier-inhabiting Cryobacterium strains.</title>
        <authorList>
            <person name="Liu Q."/>
            <person name="Xin Y.-H."/>
        </authorList>
    </citation>
    <scope>NUCLEOTIDE SEQUENCE [LARGE SCALE GENOMIC DNA]</scope>
    <source>
        <strain evidence="10 11">CGMCC 1.10440</strain>
    </source>
</reference>
<evidence type="ECO:0000256" key="3">
    <source>
        <dbReference type="ARBA" id="ARBA00022884"/>
    </source>
</evidence>
<comment type="function">
    <text evidence="6 8 9">Binds directly to 23S ribosomal RNA and is necessary for the in vitro assembly process of the 50S ribosomal subunit. It is not involved in the protein synthesizing functions of that subunit.</text>
</comment>
<keyword evidence="11" id="KW-1185">Reference proteome</keyword>
<organism evidence="10 11">
    <name type="scientific">Terrimesophilobacter mesophilus</name>
    <dbReference type="NCBI Taxonomy" id="433647"/>
    <lineage>
        <taxon>Bacteria</taxon>
        <taxon>Bacillati</taxon>
        <taxon>Actinomycetota</taxon>
        <taxon>Actinomycetes</taxon>
        <taxon>Micrococcales</taxon>
        <taxon>Microbacteriaceae</taxon>
        <taxon>Terrimesophilobacter</taxon>
    </lineage>
</organism>
<dbReference type="GO" id="GO:1990904">
    <property type="term" value="C:ribonucleoprotein complex"/>
    <property type="evidence" value="ECO:0007669"/>
    <property type="project" value="UniProtKB-KW"/>
</dbReference>
<evidence type="ECO:0000256" key="1">
    <source>
        <dbReference type="ARBA" id="ARBA00007698"/>
    </source>
</evidence>
<dbReference type="HAMAP" id="MF_00382">
    <property type="entry name" value="Ribosomal_bL20"/>
    <property type="match status" value="1"/>
</dbReference>
<dbReference type="EMBL" id="SOFI01000003">
    <property type="protein sequence ID" value="TFB79000.1"/>
    <property type="molecule type" value="Genomic_DNA"/>
</dbReference>
<evidence type="ECO:0000313" key="10">
    <source>
        <dbReference type="EMBL" id="TFB79000.1"/>
    </source>
</evidence>